<keyword evidence="1" id="KW-0812">Transmembrane</keyword>
<evidence type="ECO:0000313" key="5">
    <source>
        <dbReference type="Proteomes" id="UP000293291"/>
    </source>
</evidence>
<dbReference type="InterPro" id="IPR025565">
    <property type="entry name" value="DUF4328"/>
</dbReference>
<keyword evidence="5" id="KW-1185">Reference proteome</keyword>
<comment type="caution">
    <text evidence="4">The sequence shown here is derived from an EMBL/GenBank/DDBJ whole genome shotgun (WGS) entry which is preliminary data.</text>
</comment>
<name>A0A4Q2SDW3_9ACTN</name>
<proteinExistence type="predicted"/>
<dbReference type="AlphaFoldDB" id="A0A4Q2SDW3"/>
<evidence type="ECO:0000313" key="4">
    <source>
        <dbReference type="EMBL" id="RYC00951.1"/>
    </source>
</evidence>
<accession>A0A4Q2SDW3</accession>
<feature type="domain" description="DUF4328" evidence="3">
    <location>
        <begin position="104"/>
        <end position="247"/>
    </location>
</feature>
<feature type="transmembrane region" description="Helical" evidence="1">
    <location>
        <begin position="183"/>
        <end position="202"/>
    </location>
</feature>
<dbReference type="Pfam" id="PF10708">
    <property type="entry name" value="DUF2510"/>
    <property type="match status" value="1"/>
</dbReference>
<dbReference type="OrthoDB" id="4174975at2"/>
<dbReference type="Proteomes" id="UP000293291">
    <property type="component" value="Unassembled WGS sequence"/>
</dbReference>
<dbReference type="Pfam" id="PF14219">
    <property type="entry name" value="DUF4328"/>
    <property type="match status" value="1"/>
</dbReference>
<feature type="transmembrane region" description="Helical" evidence="1">
    <location>
        <begin position="53"/>
        <end position="72"/>
    </location>
</feature>
<organism evidence="4 5">
    <name type="scientific">Nocardioides ganghwensis</name>
    <dbReference type="NCBI Taxonomy" id="252230"/>
    <lineage>
        <taxon>Bacteria</taxon>
        <taxon>Bacillati</taxon>
        <taxon>Actinomycetota</taxon>
        <taxon>Actinomycetes</taxon>
        <taxon>Propionibacteriales</taxon>
        <taxon>Nocardioidaceae</taxon>
        <taxon>Nocardioides</taxon>
    </lineage>
</organism>
<dbReference type="EMBL" id="SDWU01000013">
    <property type="protein sequence ID" value="RYC00951.1"/>
    <property type="molecule type" value="Genomic_DNA"/>
</dbReference>
<feature type="domain" description="DUF2510" evidence="2">
    <location>
        <begin position="7"/>
        <end position="36"/>
    </location>
</feature>
<evidence type="ECO:0000256" key="1">
    <source>
        <dbReference type="SAM" id="Phobius"/>
    </source>
</evidence>
<feature type="transmembrane region" description="Helical" evidence="1">
    <location>
        <begin position="136"/>
        <end position="156"/>
    </location>
</feature>
<sequence length="256" mass="28448">MTAQGEGWFADPQDASRLRWWDGTRWTEHVHPAPGTTTHWDTPLPRWWSGFSYVVQAALLGCVAASSFTLWVDLETLAFVEEVRLRPDAVTVADGERIDRLTLWTSMEVLAILVTGVLFIVWLYTAHRSSRMDRRAMRHSSGWAIGGWFVPVLNLWRPFQMVSDVRRGATGDADAGVSFRQGWWWGTWVALSVVSGVVSALYRRVAGAPVGGEYVDALGDAASWERLSSGLSIVSALLAVLVVHEIRTRVLAPAED</sequence>
<dbReference type="InterPro" id="IPR018929">
    <property type="entry name" value="DUF2510"/>
</dbReference>
<gene>
    <name evidence="4" type="ORF">EUA07_13195</name>
</gene>
<evidence type="ECO:0000259" key="2">
    <source>
        <dbReference type="Pfam" id="PF10708"/>
    </source>
</evidence>
<evidence type="ECO:0000259" key="3">
    <source>
        <dbReference type="Pfam" id="PF14219"/>
    </source>
</evidence>
<keyword evidence="1" id="KW-1133">Transmembrane helix</keyword>
<protein>
    <submittedName>
        <fullName evidence="4">DUF4328 domain-containing protein</fullName>
    </submittedName>
</protein>
<keyword evidence="1" id="KW-0472">Membrane</keyword>
<dbReference type="RefSeq" id="WP_129455637.1">
    <property type="nucleotide sequence ID" value="NZ_JACXYX010000002.1"/>
</dbReference>
<reference evidence="4 5" key="1">
    <citation type="submission" date="2019-01" db="EMBL/GenBank/DDBJ databases">
        <title>Novel species of Nocardioides.</title>
        <authorList>
            <person name="Liu Q."/>
            <person name="Xin Y.-H."/>
        </authorList>
    </citation>
    <scope>NUCLEOTIDE SEQUENCE [LARGE SCALE GENOMIC DNA]</scope>
    <source>
        <strain evidence="4 5">CGMCC 4.6875</strain>
    </source>
</reference>
<feature type="transmembrane region" description="Helical" evidence="1">
    <location>
        <begin position="103"/>
        <end position="124"/>
    </location>
</feature>